<dbReference type="SUPFAM" id="SSF161098">
    <property type="entry name" value="MetI-like"/>
    <property type="match status" value="1"/>
</dbReference>
<feature type="transmembrane region" description="Helical" evidence="7">
    <location>
        <begin position="104"/>
        <end position="126"/>
    </location>
</feature>
<feature type="transmembrane region" description="Helical" evidence="7">
    <location>
        <begin position="38"/>
        <end position="61"/>
    </location>
</feature>
<keyword evidence="6 7" id="KW-0472">Membrane</keyword>
<dbReference type="EMBL" id="BONN01000003">
    <property type="protein sequence ID" value="GIG32374.1"/>
    <property type="molecule type" value="Genomic_DNA"/>
</dbReference>
<dbReference type="Proteomes" id="UP000577956">
    <property type="component" value="Unassembled WGS sequence"/>
</dbReference>
<feature type="transmembrane region" description="Helical" evidence="7">
    <location>
        <begin position="245"/>
        <end position="265"/>
    </location>
</feature>
<reference evidence="11 12" key="1">
    <citation type="submission" date="2020-07" db="EMBL/GenBank/DDBJ databases">
        <title>Sequencing the genomes of 1000 actinobacteria strains.</title>
        <authorList>
            <person name="Klenk H.-P."/>
        </authorList>
    </citation>
    <scope>NUCLEOTIDE SEQUENCE [LARGE SCALE GENOMIC DNA]</scope>
    <source>
        <strain evidence="11 12">DSM 24482</strain>
    </source>
</reference>
<comment type="subcellular location">
    <subcellularLocation>
        <location evidence="1 7">Cell membrane</location>
        <topology evidence="1 7">Multi-pass membrane protein</topology>
    </subcellularLocation>
</comment>
<evidence type="ECO:0000313" key="10">
    <source>
        <dbReference type="EMBL" id="GIG32374.1"/>
    </source>
</evidence>
<evidence type="ECO:0000259" key="9">
    <source>
        <dbReference type="PROSITE" id="PS50928"/>
    </source>
</evidence>
<feature type="compositionally biased region" description="Low complexity" evidence="8">
    <location>
        <begin position="1"/>
        <end position="10"/>
    </location>
</feature>
<comment type="similarity">
    <text evidence="7">Belongs to the binding-protein-dependent transport system permease family.</text>
</comment>
<protein>
    <submittedName>
        <fullName evidence="11">Raffinose/stachyose/melibiose transport system permease protein</fullName>
    </submittedName>
    <submittedName>
        <fullName evidence="10">Sugar ABC transporter permease</fullName>
    </submittedName>
</protein>
<feature type="domain" description="ABC transmembrane type-1" evidence="9">
    <location>
        <begin position="98"/>
        <end position="313"/>
    </location>
</feature>
<dbReference type="Gene3D" id="1.10.3720.10">
    <property type="entry name" value="MetI-like"/>
    <property type="match status" value="1"/>
</dbReference>
<dbReference type="PROSITE" id="PS50928">
    <property type="entry name" value="ABC_TM1"/>
    <property type="match status" value="1"/>
</dbReference>
<comment type="caution">
    <text evidence="11">The sequence shown here is derived from an EMBL/GenBank/DDBJ whole genome shotgun (WGS) entry which is preliminary data.</text>
</comment>
<gene>
    <name evidence="11" type="ORF">BKA21_002389</name>
    <name evidence="10" type="ORF">Col01nite_15330</name>
</gene>
<evidence type="ECO:0000256" key="1">
    <source>
        <dbReference type="ARBA" id="ARBA00004651"/>
    </source>
</evidence>
<evidence type="ECO:0000313" key="11">
    <source>
        <dbReference type="EMBL" id="NYD86840.1"/>
    </source>
</evidence>
<evidence type="ECO:0000256" key="6">
    <source>
        <dbReference type="ARBA" id="ARBA00023136"/>
    </source>
</evidence>
<keyword evidence="5 7" id="KW-1133">Transmembrane helix</keyword>
<reference evidence="10 13" key="2">
    <citation type="submission" date="2021-01" db="EMBL/GenBank/DDBJ databases">
        <title>Whole genome shotgun sequence of Cellulomonas oligotrophica NBRC 109435.</title>
        <authorList>
            <person name="Komaki H."/>
            <person name="Tamura T."/>
        </authorList>
    </citation>
    <scope>NUCLEOTIDE SEQUENCE [LARGE SCALE GENOMIC DNA]</scope>
    <source>
        <strain evidence="10 13">NBRC 109435</strain>
    </source>
</reference>
<dbReference type="Proteomes" id="UP000618382">
    <property type="component" value="Unassembled WGS sequence"/>
</dbReference>
<evidence type="ECO:0000313" key="12">
    <source>
        <dbReference type="Proteomes" id="UP000577956"/>
    </source>
</evidence>
<dbReference type="PANTHER" id="PTHR30193:SF41">
    <property type="entry name" value="DIACETYLCHITOBIOSE UPTAKE SYSTEM PERMEASE PROTEIN NGCF"/>
    <property type="match status" value="1"/>
</dbReference>
<keyword evidence="3" id="KW-1003">Cell membrane</keyword>
<feature type="transmembrane region" description="Helical" evidence="7">
    <location>
        <begin position="295"/>
        <end position="313"/>
    </location>
</feature>
<keyword evidence="4 7" id="KW-0812">Transmembrane</keyword>
<dbReference type="InterPro" id="IPR035906">
    <property type="entry name" value="MetI-like_sf"/>
</dbReference>
<dbReference type="PANTHER" id="PTHR30193">
    <property type="entry name" value="ABC TRANSPORTER PERMEASE PROTEIN"/>
    <property type="match status" value="1"/>
</dbReference>
<dbReference type="EMBL" id="JACCBK010000001">
    <property type="protein sequence ID" value="NYD86840.1"/>
    <property type="molecule type" value="Genomic_DNA"/>
</dbReference>
<evidence type="ECO:0000256" key="3">
    <source>
        <dbReference type="ARBA" id="ARBA00022475"/>
    </source>
</evidence>
<feature type="region of interest" description="Disordered" evidence="8">
    <location>
        <begin position="1"/>
        <end position="24"/>
    </location>
</feature>
<dbReference type="InterPro" id="IPR051393">
    <property type="entry name" value="ABC_transporter_permease"/>
</dbReference>
<evidence type="ECO:0000256" key="5">
    <source>
        <dbReference type="ARBA" id="ARBA00022989"/>
    </source>
</evidence>
<organism evidence="11 12">
    <name type="scientific">Cellulomonas oligotrophica</name>
    <dbReference type="NCBI Taxonomy" id="931536"/>
    <lineage>
        <taxon>Bacteria</taxon>
        <taxon>Bacillati</taxon>
        <taxon>Actinomycetota</taxon>
        <taxon>Actinomycetes</taxon>
        <taxon>Micrococcales</taxon>
        <taxon>Cellulomonadaceae</taxon>
        <taxon>Cellulomonas</taxon>
    </lineage>
</organism>
<keyword evidence="13" id="KW-1185">Reference proteome</keyword>
<proteinExistence type="inferred from homology"/>
<keyword evidence="2 7" id="KW-0813">Transport</keyword>
<evidence type="ECO:0000256" key="4">
    <source>
        <dbReference type="ARBA" id="ARBA00022692"/>
    </source>
</evidence>
<evidence type="ECO:0000256" key="7">
    <source>
        <dbReference type="RuleBase" id="RU363032"/>
    </source>
</evidence>
<evidence type="ECO:0000313" key="13">
    <source>
        <dbReference type="Proteomes" id="UP000618382"/>
    </source>
</evidence>
<name>A0A7Y9K014_9CELL</name>
<sequence length="322" mass="34794">MMQTRTTGTTGRREVSEQSSTSAEARRRALRARRLRRGWVALGLVVPAAVAYAAFVLRPLVLTVQYSFYDWNGVTESTWVGVENYRRLVDNPEMLGSIGNALELIVYFSFVPVLLGLLTAATIRKFATSRLALVSRTVLFLPQVIPLVAAGIMWTWLLASDGLVNELLRGIGLDALTRAWLGDTSTALPAVGVIGAWVALGLCMLLLLAGMAKIDPSLYEAARIDGAGAVREFFAITLPSVRQEIGVCVTVTVISALAAFDIVYISTQGGPANSTLVPGLEIYYLGFFSREVGQASALAVVFMALVLAVVLPIQRLTRESDR</sequence>
<feature type="transmembrane region" description="Helical" evidence="7">
    <location>
        <begin position="138"/>
        <end position="159"/>
    </location>
</feature>
<dbReference type="InterPro" id="IPR000515">
    <property type="entry name" value="MetI-like"/>
</dbReference>
<feature type="transmembrane region" description="Helical" evidence="7">
    <location>
        <begin position="187"/>
        <end position="209"/>
    </location>
</feature>
<dbReference type="GO" id="GO:0005886">
    <property type="term" value="C:plasma membrane"/>
    <property type="evidence" value="ECO:0007669"/>
    <property type="project" value="UniProtKB-SubCell"/>
</dbReference>
<dbReference type="GO" id="GO:0055085">
    <property type="term" value="P:transmembrane transport"/>
    <property type="evidence" value="ECO:0007669"/>
    <property type="project" value="InterPro"/>
</dbReference>
<accession>A0A7Y9K014</accession>
<evidence type="ECO:0000256" key="2">
    <source>
        <dbReference type="ARBA" id="ARBA00022448"/>
    </source>
</evidence>
<dbReference type="CDD" id="cd06261">
    <property type="entry name" value="TM_PBP2"/>
    <property type="match status" value="1"/>
</dbReference>
<dbReference type="AlphaFoldDB" id="A0A7Y9K014"/>
<dbReference type="RefSeq" id="WP_140459342.1">
    <property type="nucleotide sequence ID" value="NZ_BAABFI010000001.1"/>
</dbReference>
<dbReference type="Pfam" id="PF00528">
    <property type="entry name" value="BPD_transp_1"/>
    <property type="match status" value="1"/>
</dbReference>
<evidence type="ECO:0000256" key="8">
    <source>
        <dbReference type="SAM" id="MobiDB-lite"/>
    </source>
</evidence>